<evidence type="ECO:0000256" key="4">
    <source>
        <dbReference type="SAM" id="MobiDB-lite"/>
    </source>
</evidence>
<dbReference type="GO" id="GO:0006260">
    <property type="term" value="P:DNA replication"/>
    <property type="evidence" value="ECO:0007669"/>
    <property type="project" value="InterPro"/>
</dbReference>
<accession>A0A916YJQ6</accession>
<dbReference type="Pfam" id="PF00436">
    <property type="entry name" value="SSB"/>
    <property type="match status" value="1"/>
</dbReference>
<comment type="caution">
    <text evidence="5">The sequence shown here is derived from an EMBL/GenBank/DDBJ whole genome shotgun (WGS) entry which is preliminary data.</text>
</comment>
<dbReference type="RefSeq" id="WP_188765006.1">
    <property type="nucleotide sequence ID" value="NZ_BMKK01000002.1"/>
</dbReference>
<comment type="subunit">
    <text evidence="2">Homotetramer.</text>
</comment>
<feature type="compositionally biased region" description="Basic and acidic residues" evidence="4">
    <location>
        <begin position="109"/>
        <end position="125"/>
    </location>
</feature>
<dbReference type="NCBIfam" id="TIGR00621">
    <property type="entry name" value="ssb"/>
    <property type="match status" value="1"/>
</dbReference>
<dbReference type="SUPFAM" id="SSF50249">
    <property type="entry name" value="Nucleic acid-binding proteins"/>
    <property type="match status" value="1"/>
</dbReference>
<evidence type="ECO:0000313" key="5">
    <source>
        <dbReference type="EMBL" id="GGD48474.1"/>
    </source>
</evidence>
<dbReference type="InterPro" id="IPR012340">
    <property type="entry name" value="NA-bd_OB-fold"/>
</dbReference>
<dbReference type="GO" id="GO:0009295">
    <property type="term" value="C:nucleoid"/>
    <property type="evidence" value="ECO:0007669"/>
    <property type="project" value="TreeGrafter"/>
</dbReference>
<organism evidence="5 6">
    <name type="scientific">Emticicia aquatilis</name>
    <dbReference type="NCBI Taxonomy" id="1537369"/>
    <lineage>
        <taxon>Bacteria</taxon>
        <taxon>Pseudomonadati</taxon>
        <taxon>Bacteroidota</taxon>
        <taxon>Cytophagia</taxon>
        <taxon>Cytophagales</taxon>
        <taxon>Leadbetterellaceae</taxon>
        <taxon>Emticicia</taxon>
    </lineage>
</organism>
<dbReference type="GO" id="GO:0003697">
    <property type="term" value="F:single-stranded DNA binding"/>
    <property type="evidence" value="ECO:0007669"/>
    <property type="project" value="UniProtKB-UniRule"/>
</dbReference>
<dbReference type="AlphaFoldDB" id="A0A916YJQ6"/>
<reference evidence="5" key="2">
    <citation type="submission" date="2020-09" db="EMBL/GenBank/DDBJ databases">
        <authorList>
            <person name="Sun Q."/>
            <person name="Zhou Y."/>
        </authorList>
    </citation>
    <scope>NUCLEOTIDE SEQUENCE</scope>
    <source>
        <strain evidence="5">CGMCC 1.15958</strain>
    </source>
</reference>
<dbReference type="PANTHER" id="PTHR10302:SF0">
    <property type="entry name" value="SINGLE-STRANDED DNA-BINDING PROTEIN, MITOCHONDRIAL"/>
    <property type="match status" value="1"/>
</dbReference>
<dbReference type="HAMAP" id="MF_00984">
    <property type="entry name" value="SSB"/>
    <property type="match status" value="1"/>
</dbReference>
<dbReference type="CDD" id="cd04496">
    <property type="entry name" value="SSB_OBF"/>
    <property type="match status" value="1"/>
</dbReference>
<feature type="region of interest" description="Disordered" evidence="4">
    <location>
        <begin position="109"/>
        <end position="153"/>
    </location>
</feature>
<dbReference type="InterPro" id="IPR000424">
    <property type="entry name" value="Primosome_PriB/ssb"/>
</dbReference>
<sequence>MNKTILIGNVGGTPEVKTLDSGSKVATFSLATNENYTKKDGTKVEQTEWHRLEVWGNLANVAETIIKKGDRICIEGKIRTEKWEDKDGNARTSVKIRVDRIELLGKRREEVEAKAEQEAKQDPKGNKKKPLLGETKESNVAFEAGKNEGDLPF</sequence>
<protein>
    <recommendedName>
        <fullName evidence="2 3">Single-stranded DNA-binding protein</fullName>
        <shortName evidence="2">SSB</shortName>
    </recommendedName>
</protein>
<dbReference type="PIRSF" id="PIRSF002070">
    <property type="entry name" value="SSB"/>
    <property type="match status" value="1"/>
</dbReference>
<evidence type="ECO:0000256" key="2">
    <source>
        <dbReference type="HAMAP-Rule" id="MF_00984"/>
    </source>
</evidence>
<keyword evidence="6" id="KW-1185">Reference proteome</keyword>
<dbReference type="Gene3D" id="2.40.50.140">
    <property type="entry name" value="Nucleic acid-binding proteins"/>
    <property type="match status" value="1"/>
</dbReference>
<evidence type="ECO:0000256" key="3">
    <source>
        <dbReference type="PIRNR" id="PIRNR002070"/>
    </source>
</evidence>
<comment type="caution">
    <text evidence="2">Lacks conserved residue(s) required for the propagation of feature annotation.</text>
</comment>
<dbReference type="InterPro" id="IPR011344">
    <property type="entry name" value="ssDNA-bd"/>
</dbReference>
<name>A0A916YJQ6_9BACT</name>
<keyword evidence="1 2" id="KW-0238">DNA-binding</keyword>
<gene>
    <name evidence="5" type="primary">ssb</name>
    <name evidence="5" type="ORF">GCM10011514_10660</name>
</gene>
<dbReference type="PANTHER" id="PTHR10302">
    <property type="entry name" value="SINGLE-STRANDED DNA-BINDING PROTEIN"/>
    <property type="match status" value="1"/>
</dbReference>
<dbReference type="Proteomes" id="UP000609064">
    <property type="component" value="Unassembled WGS sequence"/>
</dbReference>
<dbReference type="PROSITE" id="PS50935">
    <property type="entry name" value="SSB"/>
    <property type="match status" value="1"/>
</dbReference>
<proteinExistence type="inferred from homology"/>
<evidence type="ECO:0000256" key="1">
    <source>
        <dbReference type="ARBA" id="ARBA00023125"/>
    </source>
</evidence>
<dbReference type="EMBL" id="BMKK01000002">
    <property type="protein sequence ID" value="GGD48474.1"/>
    <property type="molecule type" value="Genomic_DNA"/>
</dbReference>
<evidence type="ECO:0000313" key="6">
    <source>
        <dbReference type="Proteomes" id="UP000609064"/>
    </source>
</evidence>
<reference evidence="5" key="1">
    <citation type="journal article" date="2014" name="Int. J. Syst. Evol. Microbiol.">
        <title>Complete genome sequence of Corynebacterium casei LMG S-19264T (=DSM 44701T), isolated from a smear-ripened cheese.</title>
        <authorList>
            <consortium name="US DOE Joint Genome Institute (JGI-PGF)"/>
            <person name="Walter F."/>
            <person name="Albersmeier A."/>
            <person name="Kalinowski J."/>
            <person name="Ruckert C."/>
        </authorList>
    </citation>
    <scope>NUCLEOTIDE SEQUENCE</scope>
    <source>
        <strain evidence="5">CGMCC 1.15958</strain>
    </source>
</reference>